<dbReference type="EMBL" id="KV417689">
    <property type="protein sequence ID" value="KZP09937.1"/>
    <property type="molecule type" value="Genomic_DNA"/>
</dbReference>
<organism evidence="1 2">
    <name type="scientific">Athelia psychrophila</name>
    <dbReference type="NCBI Taxonomy" id="1759441"/>
    <lineage>
        <taxon>Eukaryota</taxon>
        <taxon>Fungi</taxon>
        <taxon>Dikarya</taxon>
        <taxon>Basidiomycota</taxon>
        <taxon>Agaricomycotina</taxon>
        <taxon>Agaricomycetes</taxon>
        <taxon>Agaricomycetidae</taxon>
        <taxon>Atheliales</taxon>
        <taxon>Atheliaceae</taxon>
        <taxon>Athelia</taxon>
    </lineage>
</organism>
<reference evidence="1 2" key="1">
    <citation type="journal article" date="2016" name="Mol. Biol. Evol.">
        <title>Comparative Genomics of Early-Diverging Mushroom-Forming Fungi Provides Insights into the Origins of Lignocellulose Decay Capabilities.</title>
        <authorList>
            <person name="Nagy L.G."/>
            <person name="Riley R."/>
            <person name="Tritt A."/>
            <person name="Adam C."/>
            <person name="Daum C."/>
            <person name="Floudas D."/>
            <person name="Sun H."/>
            <person name="Yadav J.S."/>
            <person name="Pangilinan J."/>
            <person name="Larsson K.H."/>
            <person name="Matsuura K."/>
            <person name="Barry K."/>
            <person name="Labutti K."/>
            <person name="Kuo R."/>
            <person name="Ohm R.A."/>
            <person name="Bhattacharya S.S."/>
            <person name="Shirouzu T."/>
            <person name="Yoshinaga Y."/>
            <person name="Martin F.M."/>
            <person name="Grigoriev I.V."/>
            <person name="Hibbett D.S."/>
        </authorList>
    </citation>
    <scope>NUCLEOTIDE SEQUENCE [LARGE SCALE GENOMIC DNA]</scope>
    <source>
        <strain evidence="1 2">CBS 109695</strain>
    </source>
</reference>
<protein>
    <submittedName>
        <fullName evidence="1">Uncharacterized protein</fullName>
    </submittedName>
</protein>
<evidence type="ECO:0000313" key="1">
    <source>
        <dbReference type="EMBL" id="KZP09937.1"/>
    </source>
</evidence>
<evidence type="ECO:0000313" key="2">
    <source>
        <dbReference type="Proteomes" id="UP000076532"/>
    </source>
</evidence>
<sequence>MSKNQPETLLHERMWRTVLHGICLTSPAKSAILVLRVPATVQRQIGERVKRAYQ</sequence>
<keyword evidence="2" id="KW-1185">Reference proteome</keyword>
<gene>
    <name evidence="1" type="ORF">FIBSPDRAFT_873065</name>
</gene>
<dbReference type="AlphaFoldDB" id="A0A165YUS1"/>
<dbReference type="Proteomes" id="UP000076532">
    <property type="component" value="Unassembled WGS sequence"/>
</dbReference>
<name>A0A165YUS1_9AGAM</name>
<proteinExistence type="predicted"/>
<accession>A0A165YUS1</accession>